<name>A0ABS0SF27_9HYPH</name>
<keyword evidence="4" id="KW-1185">Reference proteome</keyword>
<keyword evidence="2" id="KW-0472">Membrane</keyword>
<organism evidence="3 4">
    <name type="scientific">Aquamicrobium zhengzhouense</name>
    <dbReference type="NCBI Taxonomy" id="2781738"/>
    <lineage>
        <taxon>Bacteria</taxon>
        <taxon>Pseudomonadati</taxon>
        <taxon>Pseudomonadota</taxon>
        <taxon>Alphaproteobacteria</taxon>
        <taxon>Hyphomicrobiales</taxon>
        <taxon>Phyllobacteriaceae</taxon>
        <taxon>Aquamicrobium</taxon>
    </lineage>
</organism>
<feature type="transmembrane region" description="Helical" evidence="2">
    <location>
        <begin position="45"/>
        <end position="67"/>
    </location>
</feature>
<protein>
    <submittedName>
        <fullName evidence="3">LPS export ABC transporter periplasmic protein LptC</fullName>
    </submittedName>
</protein>
<reference evidence="3 4" key="1">
    <citation type="submission" date="2020-10" db="EMBL/GenBank/DDBJ databases">
        <title>Aquamicrobium zhengzhouensis sp. nov., a exopolysaccharide producing bacterium isolated from farmland soil.</title>
        <authorList>
            <person name="Wang X."/>
        </authorList>
    </citation>
    <scope>NUCLEOTIDE SEQUENCE [LARGE SCALE GENOMIC DNA]</scope>
    <source>
        <strain evidence="4">cd-1</strain>
    </source>
</reference>
<dbReference type="Proteomes" id="UP000601789">
    <property type="component" value="Unassembled WGS sequence"/>
</dbReference>
<evidence type="ECO:0000256" key="2">
    <source>
        <dbReference type="SAM" id="Phobius"/>
    </source>
</evidence>
<proteinExistence type="predicted"/>
<feature type="compositionally biased region" description="Basic and acidic residues" evidence="1">
    <location>
        <begin position="1"/>
        <end position="14"/>
    </location>
</feature>
<sequence length="241" mass="25855">MTHTATERSPESRLRTSRTGSVQPDAGRVEAAFNRARKHSRRVRLLKIALPTLAVVATAAFFGASWISAPGGVSFDLGATAIEDGRIVMSDPRLDGFTGNDRPYSMAASRAMQDLGNTNVIDLEGIEAKLPFDDANWVNVAAKSGILDRAANTLNLNDEIELTTDTGIVALLKSAKVDFRGGNLDSDTPVDITLSGARIEADSLQVRDRGAVMIFDKRVRMEIEPKRLQTAASGEGGADEN</sequence>
<evidence type="ECO:0000313" key="4">
    <source>
        <dbReference type="Proteomes" id="UP000601789"/>
    </source>
</evidence>
<accession>A0ABS0SF27</accession>
<comment type="caution">
    <text evidence="3">The sequence shown here is derived from an EMBL/GenBank/DDBJ whole genome shotgun (WGS) entry which is preliminary data.</text>
</comment>
<dbReference type="RefSeq" id="WP_198477400.1">
    <property type="nucleotide sequence ID" value="NZ_JADGMQ010000011.1"/>
</dbReference>
<dbReference type="Pfam" id="PF06835">
    <property type="entry name" value="LptC"/>
    <property type="match status" value="1"/>
</dbReference>
<evidence type="ECO:0000313" key="3">
    <source>
        <dbReference type="EMBL" id="MBI1621861.1"/>
    </source>
</evidence>
<keyword evidence="2" id="KW-1133">Transmembrane helix</keyword>
<feature type="region of interest" description="Disordered" evidence="1">
    <location>
        <begin position="1"/>
        <end position="26"/>
    </location>
</feature>
<gene>
    <name evidence="3" type="primary">lptC</name>
    <name evidence="3" type="ORF">IOD40_14460</name>
</gene>
<evidence type="ECO:0000256" key="1">
    <source>
        <dbReference type="SAM" id="MobiDB-lite"/>
    </source>
</evidence>
<dbReference type="EMBL" id="JADGMQ010000011">
    <property type="protein sequence ID" value="MBI1621861.1"/>
    <property type="molecule type" value="Genomic_DNA"/>
</dbReference>
<keyword evidence="2" id="KW-0812">Transmembrane</keyword>
<dbReference type="InterPro" id="IPR010664">
    <property type="entry name" value="LipoPS_assembly_LptC-rel"/>
</dbReference>